<evidence type="ECO:0000313" key="12">
    <source>
        <dbReference type="Proteomes" id="UP000677228"/>
    </source>
</evidence>
<dbReference type="PANTHER" id="PTHR24243">
    <property type="entry name" value="G-PROTEIN COUPLED RECEPTOR"/>
    <property type="match status" value="1"/>
</dbReference>
<dbReference type="CDD" id="cd14978">
    <property type="entry name" value="7tmA_FMRFamide_R-like"/>
    <property type="match status" value="1"/>
</dbReference>
<dbReference type="SUPFAM" id="SSF81321">
    <property type="entry name" value="Family A G protein-coupled receptor-like"/>
    <property type="match status" value="1"/>
</dbReference>
<keyword evidence="2 8" id="KW-0812">Transmembrane</keyword>
<dbReference type="Gene3D" id="1.20.1070.10">
    <property type="entry name" value="Rhodopsin 7-helix transmembrane proteins"/>
    <property type="match status" value="1"/>
</dbReference>
<evidence type="ECO:0000256" key="8">
    <source>
        <dbReference type="SAM" id="Phobius"/>
    </source>
</evidence>
<gene>
    <name evidence="10" type="ORF">OVA965_LOCUS27448</name>
    <name evidence="11" type="ORF">TMI583_LOCUS28191</name>
</gene>
<feature type="transmembrane region" description="Helical" evidence="8">
    <location>
        <begin position="178"/>
        <end position="200"/>
    </location>
</feature>
<feature type="transmembrane region" description="Helical" evidence="8">
    <location>
        <begin position="144"/>
        <end position="166"/>
    </location>
</feature>
<comment type="caution">
    <text evidence="10">The sequence shown here is derived from an EMBL/GenBank/DDBJ whole genome shotgun (WGS) entry which is preliminary data.</text>
</comment>
<dbReference type="GO" id="GO:0005886">
    <property type="term" value="C:plasma membrane"/>
    <property type="evidence" value="ECO:0007669"/>
    <property type="project" value="TreeGrafter"/>
</dbReference>
<dbReference type="AlphaFoldDB" id="A0A8S2EPC4"/>
<evidence type="ECO:0000256" key="5">
    <source>
        <dbReference type="ARBA" id="ARBA00023136"/>
    </source>
</evidence>
<evidence type="ECO:0000259" key="9">
    <source>
        <dbReference type="PROSITE" id="PS50262"/>
    </source>
</evidence>
<dbReference type="GO" id="GO:0004930">
    <property type="term" value="F:G protein-coupled receptor activity"/>
    <property type="evidence" value="ECO:0007669"/>
    <property type="project" value="UniProtKB-KW"/>
</dbReference>
<dbReference type="PROSITE" id="PS50262">
    <property type="entry name" value="G_PROTEIN_RECEP_F1_2"/>
    <property type="match status" value="1"/>
</dbReference>
<evidence type="ECO:0000256" key="3">
    <source>
        <dbReference type="ARBA" id="ARBA00022989"/>
    </source>
</evidence>
<organism evidence="10 12">
    <name type="scientific">Didymodactylos carnosus</name>
    <dbReference type="NCBI Taxonomy" id="1234261"/>
    <lineage>
        <taxon>Eukaryota</taxon>
        <taxon>Metazoa</taxon>
        <taxon>Spiralia</taxon>
        <taxon>Gnathifera</taxon>
        <taxon>Rotifera</taxon>
        <taxon>Eurotatoria</taxon>
        <taxon>Bdelloidea</taxon>
        <taxon>Philodinida</taxon>
        <taxon>Philodinidae</taxon>
        <taxon>Didymodactylos</taxon>
    </lineage>
</organism>
<keyword evidence="5 8" id="KW-0472">Membrane</keyword>
<reference evidence="10" key="1">
    <citation type="submission" date="2021-02" db="EMBL/GenBank/DDBJ databases">
        <authorList>
            <person name="Nowell W R."/>
        </authorList>
    </citation>
    <scope>NUCLEOTIDE SEQUENCE</scope>
</reference>
<dbReference type="EMBL" id="CAJOBA010039702">
    <property type="protein sequence ID" value="CAF4081830.1"/>
    <property type="molecule type" value="Genomic_DNA"/>
</dbReference>
<sequence>MNWNKNLTTTTTLFPEITSTINIYTTTTITNYNHIVKISFGEQLKNACKLFRFYASIFLIIIGMIGSILSIKVFSSTKIRRNSSNEYLITMSFVVALLLFNFFCDEILRSIVNDFEVDLPLNLVDLSKLLCKTSTYLRHTLRFAAHWIVVAFTLERLIVVHFPLHTSILCTPRCAKRVCLFILIMSFLVPFYSFIMSDVIPSEQNHQNSECDIMKKYNLIYLYLTIIYGNLTLTFPILIVCIVNILIVRQLLKAANIRKKNKNLQYEEAQLDAATSTILARNSKLNKSNAAENEYYQSIVKNQLENDKVTWMLVVISVTFGILNFPYFILWCYICVIRVRGKTPTPFVESAKLISEVLHLLNYSTYFFLYVISRRSFRKVLVEKMRCRCDCFEQWRLYEMRSDVNNKIQNKKKISISQQQQQQFSNTNTTHIISSNNTNHNYHQLLVVRQQDNNIIGNDGHGREKARTRMIIVQDDKNIDKTGDDNKYSLGNIV</sequence>
<dbReference type="Pfam" id="PF00001">
    <property type="entry name" value="7tm_1"/>
    <property type="match status" value="1"/>
</dbReference>
<evidence type="ECO:0000256" key="2">
    <source>
        <dbReference type="ARBA" id="ARBA00022692"/>
    </source>
</evidence>
<dbReference type="PANTHER" id="PTHR24243:SF230">
    <property type="entry name" value="G-PROTEIN COUPLED RECEPTORS FAMILY 1 PROFILE DOMAIN-CONTAINING PROTEIN"/>
    <property type="match status" value="1"/>
</dbReference>
<feature type="transmembrane region" description="Helical" evidence="8">
    <location>
        <begin position="220"/>
        <end position="248"/>
    </location>
</feature>
<evidence type="ECO:0000256" key="4">
    <source>
        <dbReference type="ARBA" id="ARBA00023040"/>
    </source>
</evidence>
<accession>A0A8S2EPC4</accession>
<feature type="transmembrane region" description="Helical" evidence="8">
    <location>
        <begin position="311"/>
        <end position="339"/>
    </location>
</feature>
<keyword evidence="6" id="KW-0675">Receptor</keyword>
<evidence type="ECO:0000256" key="1">
    <source>
        <dbReference type="ARBA" id="ARBA00004141"/>
    </source>
</evidence>
<keyword evidence="7" id="KW-0807">Transducer</keyword>
<dbReference type="Proteomes" id="UP000677228">
    <property type="component" value="Unassembled WGS sequence"/>
</dbReference>
<dbReference type="Proteomes" id="UP000682733">
    <property type="component" value="Unassembled WGS sequence"/>
</dbReference>
<evidence type="ECO:0000313" key="10">
    <source>
        <dbReference type="EMBL" id="CAF1276765.1"/>
    </source>
</evidence>
<name>A0A8S2EPC4_9BILA</name>
<keyword evidence="3 8" id="KW-1133">Transmembrane helix</keyword>
<evidence type="ECO:0000313" key="11">
    <source>
        <dbReference type="EMBL" id="CAF4081830.1"/>
    </source>
</evidence>
<dbReference type="EMBL" id="CAJNOK010018143">
    <property type="protein sequence ID" value="CAF1276765.1"/>
    <property type="molecule type" value="Genomic_DNA"/>
</dbReference>
<keyword evidence="4" id="KW-0297">G-protein coupled receptor</keyword>
<feature type="transmembrane region" description="Helical" evidence="8">
    <location>
        <begin position="53"/>
        <end position="74"/>
    </location>
</feature>
<evidence type="ECO:0000256" key="6">
    <source>
        <dbReference type="ARBA" id="ARBA00023170"/>
    </source>
</evidence>
<dbReference type="InterPro" id="IPR017452">
    <property type="entry name" value="GPCR_Rhodpsn_7TM"/>
</dbReference>
<protein>
    <recommendedName>
        <fullName evidence="9">G-protein coupled receptors family 1 profile domain-containing protein</fullName>
    </recommendedName>
</protein>
<evidence type="ECO:0000256" key="7">
    <source>
        <dbReference type="ARBA" id="ARBA00023224"/>
    </source>
</evidence>
<proteinExistence type="predicted"/>
<comment type="subcellular location">
    <subcellularLocation>
        <location evidence="1">Membrane</location>
        <topology evidence="1">Multi-pass membrane protein</topology>
    </subcellularLocation>
</comment>
<feature type="transmembrane region" description="Helical" evidence="8">
    <location>
        <begin position="86"/>
        <end position="103"/>
    </location>
</feature>
<dbReference type="InterPro" id="IPR000276">
    <property type="entry name" value="GPCR_Rhodpsn"/>
</dbReference>
<feature type="domain" description="G-protein coupled receptors family 1 profile" evidence="9">
    <location>
        <begin position="66"/>
        <end position="370"/>
    </location>
</feature>